<gene>
    <name evidence="3" type="ORF">DR999_PMT17458</name>
</gene>
<dbReference type="AlphaFoldDB" id="A0A4D9DVG3"/>
<name>A0A4D9DVG3_9SAUR</name>
<feature type="region of interest" description="Disordered" evidence="1">
    <location>
        <begin position="137"/>
        <end position="173"/>
    </location>
</feature>
<dbReference type="EMBL" id="QXTE01000271">
    <property type="protein sequence ID" value="TFK00408.1"/>
    <property type="molecule type" value="Genomic_DNA"/>
</dbReference>
<evidence type="ECO:0000256" key="1">
    <source>
        <dbReference type="SAM" id="MobiDB-lite"/>
    </source>
</evidence>
<feature type="compositionally biased region" description="Basic and acidic residues" evidence="1">
    <location>
        <begin position="152"/>
        <end position="167"/>
    </location>
</feature>
<evidence type="ECO:0000313" key="3">
    <source>
        <dbReference type="EMBL" id="TFK00408.1"/>
    </source>
</evidence>
<feature type="transmembrane region" description="Helical" evidence="2">
    <location>
        <begin position="39"/>
        <end position="64"/>
    </location>
</feature>
<protein>
    <submittedName>
        <fullName evidence="3">Interferon-induced transmembrane protein 3</fullName>
    </submittedName>
</protein>
<keyword evidence="4" id="KW-1185">Reference proteome</keyword>
<sequence length="173" mass="20562">MQIQIRCTLSWTLGYGKHTRVHIALKPPLFLMSCIPHNIQSFILSFFFFFFLLNTKIPVLIILVTEKKKLKFKPACSFQKKDFGYFVFFKRESDKYIQSVYFCIYIYLGLGNKLKAILAMDFAERLINLTSQPQPPFWGGQQGHQRQKHKRSDSQEEEMGRITDKEREKRHHH</sequence>
<reference evidence="3 4" key="2">
    <citation type="submission" date="2019-04" db="EMBL/GenBank/DDBJ databases">
        <title>The genome sequence of big-headed turtle.</title>
        <authorList>
            <person name="Gong S."/>
        </authorList>
    </citation>
    <scope>NUCLEOTIDE SEQUENCE [LARGE SCALE GENOMIC DNA]</scope>
    <source>
        <strain evidence="3">DO16091913</strain>
        <tissue evidence="3">Muscle</tissue>
    </source>
</reference>
<evidence type="ECO:0000256" key="2">
    <source>
        <dbReference type="SAM" id="Phobius"/>
    </source>
</evidence>
<organism evidence="3 4">
    <name type="scientific">Platysternon megacephalum</name>
    <name type="common">big-headed turtle</name>
    <dbReference type="NCBI Taxonomy" id="55544"/>
    <lineage>
        <taxon>Eukaryota</taxon>
        <taxon>Metazoa</taxon>
        <taxon>Chordata</taxon>
        <taxon>Craniata</taxon>
        <taxon>Vertebrata</taxon>
        <taxon>Euteleostomi</taxon>
        <taxon>Archelosauria</taxon>
        <taxon>Testudinata</taxon>
        <taxon>Testudines</taxon>
        <taxon>Cryptodira</taxon>
        <taxon>Durocryptodira</taxon>
        <taxon>Testudinoidea</taxon>
        <taxon>Platysternidae</taxon>
        <taxon>Platysternon</taxon>
    </lineage>
</organism>
<evidence type="ECO:0000313" key="4">
    <source>
        <dbReference type="Proteomes" id="UP000297703"/>
    </source>
</evidence>
<comment type="caution">
    <text evidence="3">The sequence shown here is derived from an EMBL/GenBank/DDBJ whole genome shotgun (WGS) entry which is preliminary data.</text>
</comment>
<accession>A0A4D9DVG3</accession>
<proteinExistence type="predicted"/>
<keyword evidence="2" id="KW-1133">Transmembrane helix</keyword>
<keyword evidence="2 3" id="KW-0812">Transmembrane</keyword>
<dbReference type="Proteomes" id="UP000297703">
    <property type="component" value="Unassembled WGS sequence"/>
</dbReference>
<keyword evidence="2" id="KW-0472">Membrane</keyword>
<reference evidence="3 4" key="1">
    <citation type="submission" date="2019-04" db="EMBL/GenBank/DDBJ databases">
        <title>Draft genome of the big-headed turtle Platysternon megacephalum.</title>
        <authorList>
            <person name="Gong S."/>
        </authorList>
    </citation>
    <scope>NUCLEOTIDE SEQUENCE [LARGE SCALE GENOMIC DNA]</scope>
    <source>
        <strain evidence="3">DO16091913</strain>
        <tissue evidence="3">Muscle</tissue>
    </source>
</reference>